<dbReference type="InterPro" id="IPR027417">
    <property type="entry name" value="P-loop_NTPase"/>
</dbReference>
<dbReference type="GO" id="GO:0005524">
    <property type="term" value="F:ATP binding"/>
    <property type="evidence" value="ECO:0007669"/>
    <property type="project" value="UniProtKB-KW"/>
</dbReference>
<feature type="domain" description="ABC transporter" evidence="1">
    <location>
        <begin position="44"/>
        <end position="96"/>
    </location>
</feature>
<proteinExistence type="predicted"/>
<feature type="non-terminal residue" evidence="2">
    <location>
        <position position="106"/>
    </location>
</feature>
<organism evidence="2 3">
    <name type="scientific">Saccharopolyspora montiporae</name>
    <dbReference type="NCBI Taxonomy" id="2781240"/>
    <lineage>
        <taxon>Bacteria</taxon>
        <taxon>Bacillati</taxon>
        <taxon>Actinomycetota</taxon>
        <taxon>Actinomycetes</taxon>
        <taxon>Pseudonocardiales</taxon>
        <taxon>Pseudonocardiaceae</taxon>
        <taxon>Saccharopolyspora</taxon>
    </lineage>
</organism>
<keyword evidence="3" id="KW-1185">Reference proteome</keyword>
<dbReference type="RefSeq" id="WP_193926980.1">
    <property type="nucleotide sequence ID" value="NZ_JADEYC010000006.1"/>
</dbReference>
<evidence type="ECO:0000259" key="1">
    <source>
        <dbReference type="Pfam" id="PF00005"/>
    </source>
</evidence>
<dbReference type="PANTHER" id="PTHR43869:SF1">
    <property type="entry name" value="GLYCINE BETAINE_PROLINE BETAINE TRANSPORT SYSTEM ATP-BINDING PROTEIN PROV"/>
    <property type="match status" value="1"/>
</dbReference>
<sequence length="106" mass="11149">MTSVRVEGLYKVFGPRPADVVDRLRGGADQDEVRAAGATAAVVDASFTVRSGETFVVMGLSGSGKSTLIRTINGLLTPTAGRVFADEDEITSMSPAGLRAMRQQTM</sequence>
<dbReference type="PANTHER" id="PTHR43869">
    <property type="entry name" value="GLYCINE BETAINE/PROLINE BETAINE TRANSPORT SYSTEM ATP-BINDING PROTEIN PROV"/>
    <property type="match status" value="1"/>
</dbReference>
<dbReference type="Pfam" id="PF00005">
    <property type="entry name" value="ABC_tran"/>
    <property type="match status" value="1"/>
</dbReference>
<reference evidence="2" key="1">
    <citation type="submission" date="2020-10" db="EMBL/GenBank/DDBJ databases">
        <title>Diversity and distribution of actinomycetes associated with coral in the coast of Hainan.</title>
        <authorList>
            <person name="Li F."/>
        </authorList>
    </citation>
    <scope>NUCLEOTIDE SEQUENCE</scope>
    <source>
        <strain evidence="2">HNM0983</strain>
    </source>
</reference>
<dbReference type="EMBL" id="JADEYC010000006">
    <property type="protein sequence ID" value="MBE9373523.1"/>
    <property type="molecule type" value="Genomic_DNA"/>
</dbReference>
<dbReference type="AlphaFoldDB" id="A0A929G0E6"/>
<comment type="caution">
    <text evidence="2">The sequence shown here is derived from an EMBL/GenBank/DDBJ whole genome shotgun (WGS) entry which is preliminary data.</text>
</comment>
<accession>A0A929G0E6</accession>
<keyword evidence="2" id="KW-0547">Nucleotide-binding</keyword>
<name>A0A929G0E6_9PSEU</name>
<evidence type="ECO:0000313" key="3">
    <source>
        <dbReference type="Proteomes" id="UP000598360"/>
    </source>
</evidence>
<evidence type="ECO:0000313" key="2">
    <source>
        <dbReference type="EMBL" id="MBE9373523.1"/>
    </source>
</evidence>
<dbReference type="InterPro" id="IPR051921">
    <property type="entry name" value="ABC_osmolyte_uptake_ATP-bind"/>
</dbReference>
<dbReference type="InterPro" id="IPR003439">
    <property type="entry name" value="ABC_transporter-like_ATP-bd"/>
</dbReference>
<dbReference type="Proteomes" id="UP000598360">
    <property type="component" value="Unassembled WGS sequence"/>
</dbReference>
<protein>
    <submittedName>
        <fullName evidence="2">ATP-binding cassette domain-containing protein</fullName>
    </submittedName>
</protein>
<dbReference type="GO" id="GO:0016887">
    <property type="term" value="F:ATP hydrolysis activity"/>
    <property type="evidence" value="ECO:0007669"/>
    <property type="project" value="InterPro"/>
</dbReference>
<keyword evidence="2" id="KW-0067">ATP-binding</keyword>
<dbReference type="Gene3D" id="3.40.50.300">
    <property type="entry name" value="P-loop containing nucleotide triphosphate hydrolases"/>
    <property type="match status" value="1"/>
</dbReference>
<gene>
    <name evidence="2" type="ORF">IQ251_03575</name>
</gene>
<dbReference type="SUPFAM" id="SSF52540">
    <property type="entry name" value="P-loop containing nucleoside triphosphate hydrolases"/>
    <property type="match status" value="1"/>
</dbReference>